<dbReference type="OrthoDB" id="7605094at2"/>
<dbReference type="InterPro" id="IPR037401">
    <property type="entry name" value="SnoaL-like"/>
</dbReference>
<evidence type="ECO:0000313" key="2">
    <source>
        <dbReference type="EMBL" id="SMC96158.1"/>
    </source>
</evidence>
<gene>
    <name evidence="2" type="ORF">SAMN05660733_02964</name>
</gene>
<dbReference type="EMBL" id="FWYC01000007">
    <property type="protein sequence ID" value="SMC96158.1"/>
    <property type="molecule type" value="Genomic_DNA"/>
</dbReference>
<reference evidence="3" key="1">
    <citation type="submission" date="2017-04" db="EMBL/GenBank/DDBJ databases">
        <authorList>
            <person name="Varghese N."/>
            <person name="Submissions S."/>
        </authorList>
    </citation>
    <scope>NUCLEOTIDE SEQUENCE [LARGE SCALE GENOMIC DNA]</scope>
    <source>
        <strain evidence="3">DSM 44073</strain>
    </source>
</reference>
<dbReference type="Proteomes" id="UP000192840">
    <property type="component" value="Unassembled WGS sequence"/>
</dbReference>
<evidence type="ECO:0000259" key="1">
    <source>
        <dbReference type="Pfam" id="PF13577"/>
    </source>
</evidence>
<proteinExistence type="predicted"/>
<keyword evidence="3" id="KW-1185">Reference proteome</keyword>
<dbReference type="eggNOG" id="COG5517">
    <property type="taxonomic scope" value="Bacteria"/>
</dbReference>
<feature type="domain" description="SnoaL-like" evidence="1">
    <location>
        <begin position="6"/>
        <end position="129"/>
    </location>
</feature>
<protein>
    <submittedName>
        <fullName evidence="2">SnoaL-like domain-containing protein</fullName>
    </submittedName>
</protein>
<dbReference type="CDD" id="cd00531">
    <property type="entry name" value="NTF2_like"/>
    <property type="match status" value="1"/>
</dbReference>
<sequence>MESDLRRLLAEHEISRTLLRYCRGVDGMDEALVRSAFHPDASIRMGGFDGGVDEFIAFLWKVISRRTMTMHYLTNTSAEFDPAGADVESYGIAFQRGAEPPPKGNLITGFRYLDRFTERDGRWLVAERTTSTEWNRVDDLPGQWPLPDGVRSGIRHQRGAR</sequence>
<dbReference type="SUPFAM" id="SSF54427">
    <property type="entry name" value="NTF2-like"/>
    <property type="match status" value="1"/>
</dbReference>
<name>A0A1W2DGV2_9PSEU</name>
<dbReference type="InterPro" id="IPR032710">
    <property type="entry name" value="NTF2-like_dom_sf"/>
</dbReference>
<dbReference type="RefSeq" id="WP_051769965.1">
    <property type="nucleotide sequence ID" value="NZ_FWYC01000007.1"/>
</dbReference>
<evidence type="ECO:0000313" key="3">
    <source>
        <dbReference type="Proteomes" id="UP000192840"/>
    </source>
</evidence>
<dbReference type="Gene3D" id="3.10.450.50">
    <property type="match status" value="1"/>
</dbReference>
<dbReference type="AlphaFoldDB" id="A0A1W2DGV2"/>
<dbReference type="Pfam" id="PF13577">
    <property type="entry name" value="SnoaL_4"/>
    <property type="match status" value="1"/>
</dbReference>
<organism evidence="2 3">
    <name type="scientific">Lentzea albidocapillata</name>
    <dbReference type="NCBI Taxonomy" id="40571"/>
    <lineage>
        <taxon>Bacteria</taxon>
        <taxon>Bacillati</taxon>
        <taxon>Actinomycetota</taxon>
        <taxon>Actinomycetes</taxon>
        <taxon>Pseudonocardiales</taxon>
        <taxon>Pseudonocardiaceae</taxon>
        <taxon>Lentzea</taxon>
    </lineage>
</organism>
<dbReference type="STRING" id="40571.SAMN05660733_02964"/>
<accession>A0A1W2DGV2</accession>